<accession>A0A9N9GWG7</accession>
<name>A0A9N9GWG7_9GLOM</name>
<dbReference type="AlphaFoldDB" id="A0A9N9GWG7"/>
<proteinExistence type="predicted"/>
<evidence type="ECO:0000313" key="1">
    <source>
        <dbReference type="EMBL" id="CAG8634706.1"/>
    </source>
</evidence>
<gene>
    <name evidence="1" type="ORF">PBRASI_LOCUS9441</name>
</gene>
<dbReference type="EMBL" id="CAJVPI010002065">
    <property type="protein sequence ID" value="CAG8634706.1"/>
    <property type="molecule type" value="Genomic_DNA"/>
</dbReference>
<protein>
    <submittedName>
        <fullName evidence="1">284_t:CDS:1</fullName>
    </submittedName>
</protein>
<dbReference type="OrthoDB" id="2396538at2759"/>
<keyword evidence="2" id="KW-1185">Reference proteome</keyword>
<dbReference type="Proteomes" id="UP000789739">
    <property type="component" value="Unassembled WGS sequence"/>
</dbReference>
<evidence type="ECO:0000313" key="2">
    <source>
        <dbReference type="Proteomes" id="UP000789739"/>
    </source>
</evidence>
<sequence length="126" mass="13616">TLTILLYCLVSSHAYIVRRDLATGTQAVANFNNLGGKITFTKLDTGGTGLNGQFTKGITDSNPKNYVLQIGDLSFPFPDIRIQVTPPGTAVFTPAFPVLFDNFVGDQVLVQHNNQTIDSATITVQK</sequence>
<comment type="caution">
    <text evidence="1">The sequence shown here is derived from an EMBL/GenBank/DDBJ whole genome shotgun (WGS) entry which is preliminary data.</text>
</comment>
<feature type="non-terminal residue" evidence="1">
    <location>
        <position position="1"/>
    </location>
</feature>
<reference evidence="1" key="1">
    <citation type="submission" date="2021-06" db="EMBL/GenBank/DDBJ databases">
        <authorList>
            <person name="Kallberg Y."/>
            <person name="Tangrot J."/>
            <person name="Rosling A."/>
        </authorList>
    </citation>
    <scope>NUCLEOTIDE SEQUENCE</scope>
    <source>
        <strain evidence="1">BR232B</strain>
    </source>
</reference>
<organism evidence="1 2">
    <name type="scientific">Paraglomus brasilianum</name>
    <dbReference type="NCBI Taxonomy" id="144538"/>
    <lineage>
        <taxon>Eukaryota</taxon>
        <taxon>Fungi</taxon>
        <taxon>Fungi incertae sedis</taxon>
        <taxon>Mucoromycota</taxon>
        <taxon>Glomeromycotina</taxon>
        <taxon>Glomeromycetes</taxon>
        <taxon>Paraglomerales</taxon>
        <taxon>Paraglomeraceae</taxon>
        <taxon>Paraglomus</taxon>
    </lineage>
</organism>